<proteinExistence type="predicted"/>
<comment type="caution">
    <text evidence="2">The sequence shown here is derived from an EMBL/GenBank/DDBJ whole genome shotgun (WGS) entry which is preliminary data.</text>
</comment>
<name>A0A543BC24_9MICO</name>
<evidence type="ECO:0000259" key="1">
    <source>
        <dbReference type="Pfam" id="PF13632"/>
    </source>
</evidence>
<evidence type="ECO:0000313" key="3">
    <source>
        <dbReference type="Proteomes" id="UP000317209"/>
    </source>
</evidence>
<sequence length="310" mass="34071">MSTSRVLGIIVVNYASSHLLEVNLAATAAAVPDARIIVVDNLSSPAERERVGTLCEEHGWHLVAMPDNAGFGGGVNAGAALAFDELGATDILLLNPDAHIDSRSTSALASATADGMTLASPRVEDADGRTWFAGMDVYLDDGSMGGPRRRREQPDARRLPWLSGACLWVPRALWERVGGFHHDYFLYWEDVDISVRASRAGARLLVVEEAIAVHDEGATHRSTSQRPEAKSALYYYYNIRNRLLFAALLLDRADADAWSRTAFRNAWQVLLRGGRRQFLHPIAPLRAAWRGVRDGRRLMSDALSQRNASV</sequence>
<keyword evidence="3" id="KW-1185">Reference proteome</keyword>
<accession>A0A543BC24</accession>
<dbReference type="AlphaFoldDB" id="A0A543BC24"/>
<dbReference type="GO" id="GO:0016740">
    <property type="term" value="F:transferase activity"/>
    <property type="evidence" value="ECO:0007669"/>
    <property type="project" value="UniProtKB-KW"/>
</dbReference>
<dbReference type="InterPro" id="IPR001173">
    <property type="entry name" value="Glyco_trans_2-like"/>
</dbReference>
<dbReference type="SUPFAM" id="SSF53448">
    <property type="entry name" value="Nucleotide-diphospho-sugar transferases"/>
    <property type="match status" value="1"/>
</dbReference>
<evidence type="ECO:0000313" key="2">
    <source>
        <dbReference type="EMBL" id="TQL82405.1"/>
    </source>
</evidence>
<organism evidence="2 3">
    <name type="scientific">Microbacterium saperdae</name>
    <dbReference type="NCBI Taxonomy" id="69368"/>
    <lineage>
        <taxon>Bacteria</taxon>
        <taxon>Bacillati</taxon>
        <taxon>Actinomycetota</taxon>
        <taxon>Actinomycetes</taxon>
        <taxon>Micrococcales</taxon>
        <taxon>Microbacteriaceae</taxon>
        <taxon>Microbacterium</taxon>
    </lineage>
</organism>
<dbReference type="PANTHER" id="PTHR43179">
    <property type="entry name" value="RHAMNOSYLTRANSFERASE WBBL"/>
    <property type="match status" value="1"/>
</dbReference>
<dbReference type="RefSeq" id="WP_141874329.1">
    <property type="nucleotide sequence ID" value="NZ_VFOX01000002.1"/>
</dbReference>
<keyword evidence="2" id="KW-0808">Transferase</keyword>
<dbReference type="Gene3D" id="3.90.550.10">
    <property type="entry name" value="Spore Coat Polysaccharide Biosynthesis Protein SpsA, Chain A"/>
    <property type="match status" value="1"/>
</dbReference>
<dbReference type="OrthoDB" id="9771846at2"/>
<reference evidence="2 3" key="1">
    <citation type="submission" date="2019-06" db="EMBL/GenBank/DDBJ databases">
        <title>Sequencing the genomes of 1000 actinobacteria strains.</title>
        <authorList>
            <person name="Klenk H.-P."/>
        </authorList>
    </citation>
    <scope>NUCLEOTIDE SEQUENCE [LARGE SCALE GENOMIC DNA]</scope>
    <source>
        <strain evidence="2 3">DSM 20169</strain>
    </source>
</reference>
<protein>
    <submittedName>
        <fullName evidence="2">GT2 family glycosyltransferase</fullName>
    </submittedName>
</protein>
<dbReference type="EMBL" id="VFOX01000002">
    <property type="protein sequence ID" value="TQL82405.1"/>
    <property type="molecule type" value="Genomic_DNA"/>
</dbReference>
<dbReference type="Pfam" id="PF13632">
    <property type="entry name" value="Glyco_trans_2_3"/>
    <property type="match status" value="1"/>
</dbReference>
<feature type="domain" description="Glycosyltransferase 2-like" evidence="1">
    <location>
        <begin position="91"/>
        <end position="216"/>
    </location>
</feature>
<dbReference type="PANTHER" id="PTHR43179:SF7">
    <property type="entry name" value="RHAMNOSYLTRANSFERASE WBBL"/>
    <property type="match status" value="1"/>
</dbReference>
<dbReference type="Proteomes" id="UP000317209">
    <property type="component" value="Unassembled WGS sequence"/>
</dbReference>
<dbReference type="InterPro" id="IPR029044">
    <property type="entry name" value="Nucleotide-diphossugar_trans"/>
</dbReference>
<gene>
    <name evidence="2" type="ORF">FB560_3890</name>
</gene>